<accession>W0RTY0</accession>
<proteinExistence type="predicted"/>
<gene>
    <name evidence="1" type="ORF">J421_6215</name>
</gene>
<dbReference type="KEGG" id="gba:J421_6215"/>
<dbReference type="HOGENOM" id="CLU_1784074_0_0_0"/>
<dbReference type="InParanoid" id="W0RTY0"/>
<sequence length="145" mass="15174">MLRNGLVLTALGVAITSSRIRAARSTQQPSCRPLPAARGATFSFGNDGGNLRPARTDVYADGRVSTGTTRLTRAAVAALAHEARSGGFWALHPAPITRPPSNPDAARHFIVVRLSCGTRRAEYAGDGPPAFAVLLARLDSATAAR</sequence>
<reference evidence="1 2" key="1">
    <citation type="journal article" date="2014" name="Genome Announc.">
        <title>Genome Sequence and Methylome of Soil Bacterium Gemmatirosa kalamazoonensis KBS708T, a Member of the Rarely Cultivated Gemmatimonadetes Phylum.</title>
        <authorList>
            <person name="Debruyn J.M."/>
            <person name="Radosevich M."/>
            <person name="Wommack K.E."/>
            <person name="Polson S.W."/>
            <person name="Hauser L.J."/>
            <person name="Fawaz M.N."/>
            <person name="Korlach J."/>
            <person name="Tsai Y.C."/>
        </authorList>
    </citation>
    <scope>NUCLEOTIDE SEQUENCE [LARGE SCALE GENOMIC DNA]</scope>
    <source>
        <strain evidence="1 2">KBS708</strain>
        <plasmid evidence="2">Plasmid 2</plasmid>
    </source>
</reference>
<name>W0RTY0_9BACT</name>
<dbReference type="EMBL" id="CP007130">
    <property type="protein sequence ID" value="AHG93750.1"/>
    <property type="molecule type" value="Genomic_DNA"/>
</dbReference>
<evidence type="ECO:0000313" key="1">
    <source>
        <dbReference type="EMBL" id="AHG93750.1"/>
    </source>
</evidence>
<geneLocation type="plasmid" evidence="1 2">
    <name>2</name>
</geneLocation>
<evidence type="ECO:0000313" key="2">
    <source>
        <dbReference type="Proteomes" id="UP000019151"/>
    </source>
</evidence>
<organism evidence="1 2">
    <name type="scientific">Gemmatirosa kalamazoonensis</name>
    <dbReference type="NCBI Taxonomy" id="861299"/>
    <lineage>
        <taxon>Bacteria</taxon>
        <taxon>Pseudomonadati</taxon>
        <taxon>Gemmatimonadota</taxon>
        <taxon>Gemmatimonadia</taxon>
        <taxon>Gemmatimonadales</taxon>
        <taxon>Gemmatimonadaceae</taxon>
        <taxon>Gemmatirosa</taxon>
    </lineage>
</organism>
<dbReference type="Proteomes" id="UP000019151">
    <property type="component" value="Plasmid 2"/>
</dbReference>
<protein>
    <submittedName>
        <fullName evidence="1">Uncharacterized protein</fullName>
    </submittedName>
</protein>
<dbReference type="AlphaFoldDB" id="W0RTY0"/>
<keyword evidence="2" id="KW-1185">Reference proteome</keyword>
<keyword evidence="1" id="KW-0614">Plasmid</keyword>